<evidence type="ECO:0000256" key="1">
    <source>
        <dbReference type="SAM" id="MobiDB-lite"/>
    </source>
</evidence>
<dbReference type="EMBL" id="MBFR01000145">
    <property type="protein sequence ID" value="PVU92884.1"/>
    <property type="molecule type" value="Genomic_DNA"/>
</dbReference>
<comment type="caution">
    <text evidence="2">The sequence shown here is derived from an EMBL/GenBank/DDBJ whole genome shotgun (WGS) entry which is preliminary data.</text>
</comment>
<keyword evidence="3" id="KW-1185">Reference proteome</keyword>
<evidence type="ECO:0000313" key="3">
    <source>
        <dbReference type="Proteomes" id="UP000245383"/>
    </source>
</evidence>
<dbReference type="AlphaFoldDB" id="A0A2T9YKU2"/>
<gene>
    <name evidence="2" type="ORF">BB561_003558</name>
</gene>
<sequence>MNWTGGNRNQLKLGKISKTKQKGFFLRNRKHAGSVQSSNAKSVKGHRGSPLSLNNKINSRPLPTTIWSTSINIPHFAGSLDLFGITNSFKKGYSNYIKQSAISKPSRKYIATESITANDASIDTSSLENFSKKSSIVPSDLTEYNFNENRFQSEQSDIHSSLIVIFDSVSSEKYVKVVLELEISRKKLLALESSINILENF</sequence>
<reference evidence="2 3" key="1">
    <citation type="journal article" date="2018" name="MBio">
        <title>Comparative Genomics Reveals the Core Gene Toolbox for the Fungus-Insect Symbiosis.</title>
        <authorList>
            <person name="Wang Y."/>
            <person name="Stata M."/>
            <person name="Wang W."/>
            <person name="Stajich J.E."/>
            <person name="White M.M."/>
            <person name="Moncalvo J.M."/>
        </authorList>
    </citation>
    <scope>NUCLEOTIDE SEQUENCE [LARGE SCALE GENOMIC DNA]</scope>
    <source>
        <strain evidence="2 3">SWE-8-4</strain>
    </source>
</reference>
<organism evidence="2 3">
    <name type="scientific">Smittium simulii</name>
    <dbReference type="NCBI Taxonomy" id="133385"/>
    <lineage>
        <taxon>Eukaryota</taxon>
        <taxon>Fungi</taxon>
        <taxon>Fungi incertae sedis</taxon>
        <taxon>Zoopagomycota</taxon>
        <taxon>Kickxellomycotina</taxon>
        <taxon>Harpellomycetes</taxon>
        <taxon>Harpellales</taxon>
        <taxon>Legeriomycetaceae</taxon>
        <taxon>Smittium</taxon>
    </lineage>
</organism>
<name>A0A2T9YKU2_9FUNG</name>
<evidence type="ECO:0000313" key="2">
    <source>
        <dbReference type="EMBL" id="PVU92884.1"/>
    </source>
</evidence>
<protein>
    <submittedName>
        <fullName evidence="2">Uncharacterized protein</fullName>
    </submittedName>
</protein>
<proteinExistence type="predicted"/>
<feature type="region of interest" description="Disordered" evidence="1">
    <location>
        <begin position="30"/>
        <end position="55"/>
    </location>
</feature>
<dbReference type="Proteomes" id="UP000245383">
    <property type="component" value="Unassembled WGS sequence"/>
</dbReference>
<accession>A0A2T9YKU2</accession>